<keyword evidence="1" id="KW-0812">Transmembrane</keyword>
<dbReference type="EMBL" id="BAAABM010000053">
    <property type="protein sequence ID" value="GAA0358391.1"/>
    <property type="molecule type" value="Genomic_DNA"/>
</dbReference>
<organism evidence="2 3">
    <name type="scientific">Actinoallomurus spadix</name>
    <dbReference type="NCBI Taxonomy" id="79912"/>
    <lineage>
        <taxon>Bacteria</taxon>
        <taxon>Bacillati</taxon>
        <taxon>Actinomycetota</taxon>
        <taxon>Actinomycetes</taxon>
        <taxon>Streptosporangiales</taxon>
        <taxon>Thermomonosporaceae</taxon>
        <taxon>Actinoallomurus</taxon>
    </lineage>
</organism>
<keyword evidence="1" id="KW-1133">Transmembrane helix</keyword>
<accession>A0ABN0X951</accession>
<feature type="transmembrane region" description="Helical" evidence="1">
    <location>
        <begin position="83"/>
        <end position="104"/>
    </location>
</feature>
<dbReference type="Proteomes" id="UP001501822">
    <property type="component" value="Unassembled WGS sequence"/>
</dbReference>
<evidence type="ECO:0000313" key="3">
    <source>
        <dbReference type="Proteomes" id="UP001501822"/>
    </source>
</evidence>
<feature type="transmembrane region" description="Helical" evidence="1">
    <location>
        <begin position="6"/>
        <end position="26"/>
    </location>
</feature>
<keyword evidence="1" id="KW-0472">Membrane</keyword>
<feature type="transmembrane region" description="Helical" evidence="1">
    <location>
        <begin position="38"/>
        <end position="71"/>
    </location>
</feature>
<dbReference type="RefSeq" id="WP_252804249.1">
    <property type="nucleotide sequence ID" value="NZ_BAAABM010000053.1"/>
</dbReference>
<protein>
    <submittedName>
        <fullName evidence="2">Uncharacterized protein</fullName>
    </submittedName>
</protein>
<gene>
    <name evidence="2" type="ORF">GCM10010151_55080</name>
</gene>
<evidence type="ECO:0000313" key="2">
    <source>
        <dbReference type="EMBL" id="GAA0358391.1"/>
    </source>
</evidence>
<keyword evidence="3" id="KW-1185">Reference proteome</keyword>
<evidence type="ECO:0000256" key="1">
    <source>
        <dbReference type="SAM" id="Phobius"/>
    </source>
</evidence>
<proteinExistence type="predicted"/>
<sequence length="107" mass="11053">MNLDDLLMIAMLVGSSVLAGAVTYALTGRDLKGPARVAASLLSAFLVGATSLFVPWLPLLAFLATMVGYLVMRRLLKPGLALAASAVVLFGGLSSAVMLMAAALDRM</sequence>
<reference evidence="2 3" key="1">
    <citation type="journal article" date="2019" name="Int. J. Syst. Evol. Microbiol.">
        <title>The Global Catalogue of Microorganisms (GCM) 10K type strain sequencing project: providing services to taxonomists for standard genome sequencing and annotation.</title>
        <authorList>
            <consortium name="The Broad Institute Genomics Platform"/>
            <consortium name="The Broad Institute Genome Sequencing Center for Infectious Disease"/>
            <person name="Wu L."/>
            <person name="Ma J."/>
        </authorList>
    </citation>
    <scope>NUCLEOTIDE SEQUENCE [LARGE SCALE GENOMIC DNA]</scope>
    <source>
        <strain evidence="2 3">JCM 3146</strain>
    </source>
</reference>
<name>A0ABN0X951_9ACTN</name>
<comment type="caution">
    <text evidence="2">The sequence shown here is derived from an EMBL/GenBank/DDBJ whole genome shotgun (WGS) entry which is preliminary data.</text>
</comment>